<dbReference type="Proteomes" id="UP001148838">
    <property type="component" value="Unassembled WGS sequence"/>
</dbReference>
<feature type="transmembrane region" description="Helical" evidence="1">
    <location>
        <begin position="12"/>
        <end position="32"/>
    </location>
</feature>
<accession>A0ABQ8TDN6</accession>
<keyword evidence="1" id="KW-0812">Transmembrane</keyword>
<proteinExistence type="predicted"/>
<comment type="caution">
    <text evidence="2">The sequence shown here is derived from an EMBL/GenBank/DDBJ whole genome shotgun (WGS) entry which is preliminary data.</text>
</comment>
<keyword evidence="3" id="KW-1185">Reference proteome</keyword>
<gene>
    <name evidence="2" type="ORF">ANN_06420</name>
</gene>
<evidence type="ECO:0000256" key="1">
    <source>
        <dbReference type="SAM" id="Phobius"/>
    </source>
</evidence>
<dbReference type="EMBL" id="JAJSOF020000011">
    <property type="protein sequence ID" value="KAJ4444624.1"/>
    <property type="molecule type" value="Genomic_DNA"/>
</dbReference>
<reference evidence="2 3" key="1">
    <citation type="journal article" date="2022" name="Allergy">
        <title>Genome assembly and annotation of Periplaneta americana reveal a comprehensive cockroach allergen profile.</title>
        <authorList>
            <person name="Wang L."/>
            <person name="Xiong Q."/>
            <person name="Saelim N."/>
            <person name="Wang L."/>
            <person name="Nong W."/>
            <person name="Wan A.T."/>
            <person name="Shi M."/>
            <person name="Liu X."/>
            <person name="Cao Q."/>
            <person name="Hui J.H.L."/>
            <person name="Sookrung N."/>
            <person name="Leung T.F."/>
            <person name="Tungtrongchitr A."/>
            <person name="Tsui S.K.W."/>
        </authorList>
    </citation>
    <scope>NUCLEOTIDE SEQUENCE [LARGE SCALE GENOMIC DNA]</scope>
    <source>
        <strain evidence="2">PWHHKU_190912</strain>
    </source>
</reference>
<keyword evidence="1" id="KW-0472">Membrane</keyword>
<keyword evidence="1" id="KW-1133">Transmembrane helix</keyword>
<organism evidence="2 3">
    <name type="scientific">Periplaneta americana</name>
    <name type="common">American cockroach</name>
    <name type="synonym">Blatta americana</name>
    <dbReference type="NCBI Taxonomy" id="6978"/>
    <lineage>
        <taxon>Eukaryota</taxon>
        <taxon>Metazoa</taxon>
        <taxon>Ecdysozoa</taxon>
        <taxon>Arthropoda</taxon>
        <taxon>Hexapoda</taxon>
        <taxon>Insecta</taxon>
        <taxon>Pterygota</taxon>
        <taxon>Neoptera</taxon>
        <taxon>Polyneoptera</taxon>
        <taxon>Dictyoptera</taxon>
        <taxon>Blattodea</taxon>
        <taxon>Blattoidea</taxon>
        <taxon>Blattidae</taxon>
        <taxon>Blattinae</taxon>
        <taxon>Periplaneta</taxon>
    </lineage>
</organism>
<sequence>MKFLTIFKRKFFFFYFVVVVVVVVVVIIIIIITTTTTTINYNYNYQLVATEISGFDNTDFFLLGYLKDRVHTTCPQALDDLK</sequence>
<evidence type="ECO:0000313" key="2">
    <source>
        <dbReference type="EMBL" id="KAJ4444624.1"/>
    </source>
</evidence>
<name>A0ABQ8TDN6_PERAM</name>
<evidence type="ECO:0000313" key="3">
    <source>
        <dbReference type="Proteomes" id="UP001148838"/>
    </source>
</evidence>
<protein>
    <submittedName>
        <fullName evidence="2">Uncharacterized protein</fullName>
    </submittedName>
</protein>